<organism evidence="1 2">
    <name type="scientific">Kickxella alabastrina</name>
    <dbReference type="NCBI Taxonomy" id="61397"/>
    <lineage>
        <taxon>Eukaryota</taxon>
        <taxon>Fungi</taxon>
        <taxon>Fungi incertae sedis</taxon>
        <taxon>Zoopagomycota</taxon>
        <taxon>Kickxellomycotina</taxon>
        <taxon>Kickxellomycetes</taxon>
        <taxon>Kickxellales</taxon>
        <taxon>Kickxellaceae</taxon>
        <taxon>Kickxella</taxon>
    </lineage>
</organism>
<name>A0ACC1IR93_9FUNG</name>
<gene>
    <name evidence="1" type="ORF">LPJ66_002127</name>
</gene>
<proteinExistence type="predicted"/>
<evidence type="ECO:0000313" key="2">
    <source>
        <dbReference type="Proteomes" id="UP001150581"/>
    </source>
</evidence>
<dbReference type="EMBL" id="JANBPG010000155">
    <property type="protein sequence ID" value="KAJ1899406.1"/>
    <property type="molecule type" value="Genomic_DNA"/>
</dbReference>
<keyword evidence="2" id="KW-1185">Reference proteome</keyword>
<dbReference type="Proteomes" id="UP001150581">
    <property type="component" value="Unassembled WGS sequence"/>
</dbReference>
<comment type="caution">
    <text evidence="1">The sequence shown here is derived from an EMBL/GenBank/DDBJ whole genome shotgun (WGS) entry which is preliminary data.</text>
</comment>
<sequence length="789" mass="87293">MTDCTAKFEAMMANVTAPPLSLDEFRMYVDYDQKARDALAFCEWYQRYRTVYFDRVVLPSTRYTTATSTLSVIPREPSAPECKQQLRLSRAAAGRTSRRSMSVPIMRAPESIVSAMKNVHSSKPHNFSILSESIIDCAFNTATTGASGGSGSDRSPFACTSMFSVRAYPALANHYSDSKDSGDYCEGTFADTAARNARLRRTIGAAGLRPIARRRTLSVTIGELGLEQHTTNEQENNRRQIQSLLIFECWSRFLCDRAQERLDIPDSELMYIKERLPLNITHIPRPLLCHNDMLAPPSPQVQKFSGTIANCSSGASGGPKSLENMFNKHRKPAHLCIPSQRSMHFQPCDQLKRNMASLVQLRQPSILNIPRVQSPLSLGSGVNNISDVRLNLEGSTDRSSNGEVTNTSAKYMIAGLRRISTMPALKHTSTSSVDTRGAKQDIFGCQLRLPLSPQPLRTQKKRTVSIGALQELHHSLWPQPPFSYTPADLESNCALQYCGYKPVPKSIFNLIVPSAVPPALFGTVAKLSADYLFSGHFVEFCRHARYNITHREQQGAAAGSAALFTLGLAIGAVLVVVDVHIALRVLAVPFLLAATLLTMASLTRVNIVLWWLRLRSTSLIRHSNISLEPTADGERHLQTRFQTDPVLCAIQTITGTIRSPPFLALAGTIYNTGKCMHGSRCCYCLLVDSTGKEDADAAYSSARLGTVSPFSMWSHLTLGTATGDLCGKIVRFMLRKCNAGDQWYVDLRAQRYEIFEPHVLRGQCHIVMHQLSITLVVWVATMTALFLIP</sequence>
<reference evidence="1" key="1">
    <citation type="submission" date="2022-07" db="EMBL/GenBank/DDBJ databases">
        <title>Phylogenomic reconstructions and comparative analyses of Kickxellomycotina fungi.</title>
        <authorList>
            <person name="Reynolds N.K."/>
            <person name="Stajich J.E."/>
            <person name="Barry K."/>
            <person name="Grigoriev I.V."/>
            <person name="Crous P."/>
            <person name="Smith M.E."/>
        </authorList>
    </citation>
    <scope>NUCLEOTIDE SEQUENCE</scope>
    <source>
        <strain evidence="1">Benny 63K</strain>
    </source>
</reference>
<accession>A0ACC1IR93</accession>
<evidence type="ECO:0000313" key="1">
    <source>
        <dbReference type="EMBL" id="KAJ1899406.1"/>
    </source>
</evidence>
<protein>
    <submittedName>
        <fullName evidence="1">Uncharacterized protein</fullName>
    </submittedName>
</protein>